<dbReference type="Proteomes" id="UP001343492">
    <property type="component" value="Unassembled WGS sequence"/>
</dbReference>
<evidence type="ECO:0000313" key="2">
    <source>
        <dbReference type="EMBL" id="MEE1878379.1"/>
    </source>
</evidence>
<name>A0ABU7GH14_9SPHN</name>
<accession>A0ABU7GH14</accession>
<keyword evidence="1" id="KW-0472">Membrane</keyword>
<proteinExistence type="predicted"/>
<gene>
    <name evidence="2" type="ORF">VRS74_11865</name>
</gene>
<reference evidence="2 3" key="1">
    <citation type="submission" date="2024-01" db="EMBL/GenBank/DDBJ databases">
        <title>The genome sequence of Erythrobacteraceae sp. strain 1XM1-14.</title>
        <authorList>
            <person name="Liu Y."/>
        </authorList>
    </citation>
    <scope>NUCLEOTIDE SEQUENCE [LARGE SCALE GENOMIC DNA]</scope>
    <source>
        <strain evidence="2 3">1XM1-14</strain>
    </source>
</reference>
<feature type="transmembrane region" description="Helical" evidence="1">
    <location>
        <begin position="16"/>
        <end position="34"/>
    </location>
</feature>
<protein>
    <submittedName>
        <fullName evidence="2">Uncharacterized protein</fullName>
    </submittedName>
</protein>
<dbReference type="RefSeq" id="WP_354145442.1">
    <property type="nucleotide sequence ID" value="NZ_JAZDQV010000013.1"/>
</dbReference>
<organism evidence="2 3">
    <name type="scientific">Altererythrobacter litoralis</name>
    <dbReference type="NCBI Taxonomy" id="3113904"/>
    <lineage>
        <taxon>Bacteria</taxon>
        <taxon>Pseudomonadati</taxon>
        <taxon>Pseudomonadota</taxon>
        <taxon>Alphaproteobacteria</taxon>
        <taxon>Sphingomonadales</taxon>
        <taxon>Erythrobacteraceae</taxon>
        <taxon>Altererythrobacter</taxon>
    </lineage>
</organism>
<feature type="transmembrane region" description="Helical" evidence="1">
    <location>
        <begin position="55"/>
        <end position="79"/>
    </location>
</feature>
<keyword evidence="3" id="KW-1185">Reference proteome</keyword>
<keyword evidence="1" id="KW-0812">Transmembrane</keyword>
<comment type="caution">
    <text evidence="2">The sequence shown here is derived from an EMBL/GenBank/DDBJ whole genome shotgun (WGS) entry which is preliminary data.</text>
</comment>
<evidence type="ECO:0000256" key="1">
    <source>
        <dbReference type="SAM" id="Phobius"/>
    </source>
</evidence>
<evidence type="ECO:0000313" key="3">
    <source>
        <dbReference type="Proteomes" id="UP001343492"/>
    </source>
</evidence>
<dbReference type="EMBL" id="JAZDQV010000013">
    <property type="protein sequence ID" value="MEE1878379.1"/>
    <property type="molecule type" value="Genomic_DNA"/>
</dbReference>
<keyword evidence="1" id="KW-1133">Transmembrane helix</keyword>
<sequence>MLQEPEFLLFASEADLVALAGASFILLALLALLGDRLRNRRERVERLDRVGWVPWTGIFVACAIIGGGLLAMSLPQAIFGS</sequence>